<dbReference type="EMBL" id="SDQG01000009">
    <property type="protein sequence ID" value="TDM15177.1"/>
    <property type="molecule type" value="Genomic_DNA"/>
</dbReference>
<dbReference type="Gene3D" id="3.40.50.140">
    <property type="match status" value="1"/>
</dbReference>
<evidence type="ECO:0000256" key="10">
    <source>
        <dbReference type="ARBA" id="ARBA00031985"/>
    </source>
</evidence>
<dbReference type="EC" id="5.6.2.1" evidence="3"/>
<dbReference type="GO" id="GO:0003677">
    <property type="term" value="F:DNA binding"/>
    <property type="evidence" value="ECO:0007669"/>
    <property type="project" value="UniProtKB-KW"/>
</dbReference>
<evidence type="ECO:0000256" key="3">
    <source>
        <dbReference type="ARBA" id="ARBA00012891"/>
    </source>
</evidence>
<keyword evidence="5" id="KW-0460">Magnesium</keyword>
<feature type="domain" description="Toprim" evidence="13">
    <location>
        <begin position="2"/>
        <end position="144"/>
    </location>
</feature>
<feature type="domain" description="Topo IA-type catalytic" evidence="14">
    <location>
        <begin position="160"/>
        <end position="598"/>
    </location>
</feature>
<dbReference type="GO" id="GO:0003917">
    <property type="term" value="F:DNA topoisomerase type I (single strand cut, ATP-independent) activity"/>
    <property type="evidence" value="ECO:0007669"/>
    <property type="project" value="UniProtKB-EC"/>
</dbReference>
<dbReference type="SMART" id="SM00493">
    <property type="entry name" value="TOPRIM"/>
    <property type="match status" value="1"/>
</dbReference>
<evidence type="ECO:0000313" key="15">
    <source>
        <dbReference type="EMBL" id="TDM15177.1"/>
    </source>
</evidence>
<gene>
    <name evidence="15" type="ORF">ETI04_10740</name>
</gene>
<dbReference type="InterPro" id="IPR006171">
    <property type="entry name" value="TOPRIM_dom"/>
</dbReference>
<dbReference type="GO" id="GO:0006281">
    <property type="term" value="P:DNA repair"/>
    <property type="evidence" value="ECO:0007669"/>
    <property type="project" value="TreeGrafter"/>
</dbReference>
<dbReference type="InterPro" id="IPR000380">
    <property type="entry name" value="Topo_IA"/>
</dbReference>
<dbReference type="PROSITE" id="PS00396">
    <property type="entry name" value="TOPO_IA_1"/>
    <property type="match status" value="1"/>
</dbReference>
<evidence type="ECO:0000256" key="11">
    <source>
        <dbReference type="ARBA" id="ARBA00032235"/>
    </source>
</evidence>
<keyword evidence="4" id="KW-0479">Metal-binding</keyword>
<dbReference type="InterPro" id="IPR003602">
    <property type="entry name" value="Topo_IA_DNA-bd_dom"/>
</dbReference>
<dbReference type="SUPFAM" id="SSF56712">
    <property type="entry name" value="Prokaryotic type I DNA topoisomerase"/>
    <property type="match status" value="1"/>
</dbReference>
<dbReference type="InterPro" id="IPR025589">
    <property type="entry name" value="Toprim_C_rpt"/>
</dbReference>
<dbReference type="NCBIfam" id="TIGR01056">
    <property type="entry name" value="topB"/>
    <property type="match status" value="1"/>
</dbReference>
<evidence type="ECO:0000256" key="2">
    <source>
        <dbReference type="ARBA" id="ARBA00009446"/>
    </source>
</evidence>
<dbReference type="InterPro" id="IPR013497">
    <property type="entry name" value="Topo_IA_cen"/>
</dbReference>
<dbReference type="Gene3D" id="1.10.290.10">
    <property type="entry name" value="Topoisomerase I, domain 4"/>
    <property type="match status" value="1"/>
</dbReference>
<dbReference type="PROSITE" id="PS50880">
    <property type="entry name" value="TOPRIM"/>
    <property type="match status" value="1"/>
</dbReference>
<dbReference type="InterPro" id="IPR034144">
    <property type="entry name" value="TOPRIM_TopoIII"/>
</dbReference>
<dbReference type="CDD" id="cd03362">
    <property type="entry name" value="TOPRIM_TopoIA_TopoIII"/>
    <property type="match status" value="1"/>
</dbReference>
<dbReference type="AlphaFoldDB" id="A0A4R6C265"/>
<accession>A0A4R6C265</accession>
<dbReference type="SMART" id="SM00436">
    <property type="entry name" value="TOP1Bc"/>
    <property type="match status" value="1"/>
</dbReference>
<evidence type="ECO:0000256" key="7">
    <source>
        <dbReference type="ARBA" id="ARBA00023125"/>
    </source>
</evidence>
<dbReference type="CDD" id="cd00186">
    <property type="entry name" value="TOP1Ac"/>
    <property type="match status" value="1"/>
</dbReference>
<dbReference type="PANTHER" id="PTHR11390:SF21">
    <property type="entry name" value="DNA TOPOISOMERASE 3-ALPHA"/>
    <property type="match status" value="1"/>
</dbReference>
<evidence type="ECO:0000259" key="14">
    <source>
        <dbReference type="PROSITE" id="PS52039"/>
    </source>
</evidence>
<evidence type="ECO:0000313" key="16">
    <source>
        <dbReference type="Proteomes" id="UP000294865"/>
    </source>
</evidence>
<dbReference type="Pfam" id="PF13342">
    <property type="entry name" value="Toprim_Crpt"/>
    <property type="match status" value="1"/>
</dbReference>
<dbReference type="InterPro" id="IPR013826">
    <property type="entry name" value="Topo_IA_cen_sub3"/>
</dbReference>
<evidence type="ECO:0000256" key="8">
    <source>
        <dbReference type="ARBA" id="ARBA00023235"/>
    </source>
</evidence>
<organism evidence="15 16">
    <name type="scientific">Macrococcoides canis</name>
    <dbReference type="NCBI Taxonomy" id="1855823"/>
    <lineage>
        <taxon>Bacteria</taxon>
        <taxon>Bacillati</taxon>
        <taxon>Bacillota</taxon>
        <taxon>Bacilli</taxon>
        <taxon>Bacillales</taxon>
        <taxon>Staphylococcaceae</taxon>
        <taxon>Macrococcoides</taxon>
    </lineage>
</organism>
<reference evidence="15 16" key="1">
    <citation type="submission" date="2019-01" db="EMBL/GenBank/DDBJ databases">
        <title>Draft genome sequences of Macrococcus caseolyticus, Macrococcus canis, Macrococcus bohemicus and Macrococcus goetzii.</title>
        <authorList>
            <person name="Mazhar S."/>
            <person name="Altermann E."/>
            <person name="Hill C."/>
            <person name="Mcauliffe O."/>
        </authorList>
    </citation>
    <scope>NUCLEOTIDE SEQUENCE [LARGE SCALE GENOMIC DNA]</scope>
    <source>
        <strain evidence="15 16">DPC7162</strain>
    </source>
</reference>
<keyword evidence="8 15" id="KW-0413">Isomerase</keyword>
<comment type="similarity">
    <text evidence="2">Belongs to the type IA topoisomerase family.</text>
</comment>
<comment type="catalytic activity">
    <reaction evidence="1">
        <text>ATP-independent breakage of single-stranded DNA, followed by passage and rejoining.</text>
        <dbReference type="EC" id="5.6.2.1"/>
    </reaction>
</comment>
<evidence type="ECO:0000256" key="12">
    <source>
        <dbReference type="ARBA" id="ARBA00032877"/>
    </source>
</evidence>
<proteinExistence type="inferred from homology"/>
<dbReference type="Gene3D" id="1.10.460.10">
    <property type="entry name" value="Topoisomerase I, domain 2"/>
    <property type="match status" value="1"/>
</dbReference>
<dbReference type="PANTHER" id="PTHR11390">
    <property type="entry name" value="PROKARYOTIC DNA TOPOISOMERASE"/>
    <property type="match status" value="1"/>
</dbReference>
<name>A0A4R6C265_9STAP</name>
<evidence type="ECO:0000256" key="6">
    <source>
        <dbReference type="ARBA" id="ARBA00023029"/>
    </source>
</evidence>
<protein>
    <recommendedName>
        <fullName evidence="3">DNA topoisomerase</fullName>
        <ecNumber evidence="3">5.6.2.1</ecNumber>
    </recommendedName>
    <alternativeName>
        <fullName evidence="12">Omega-protein</fullName>
    </alternativeName>
    <alternativeName>
        <fullName evidence="11">Relaxing enzyme</fullName>
    </alternativeName>
    <alternativeName>
        <fullName evidence="9">Swivelase</fullName>
    </alternativeName>
    <alternativeName>
        <fullName evidence="10">Untwisting enzyme</fullName>
    </alternativeName>
</protein>
<dbReference type="GO" id="GO:0006310">
    <property type="term" value="P:DNA recombination"/>
    <property type="evidence" value="ECO:0007669"/>
    <property type="project" value="TreeGrafter"/>
</dbReference>
<dbReference type="GO" id="GO:0046872">
    <property type="term" value="F:metal ion binding"/>
    <property type="evidence" value="ECO:0007669"/>
    <property type="project" value="UniProtKB-KW"/>
</dbReference>
<dbReference type="InterPro" id="IPR013825">
    <property type="entry name" value="Topo_IA_cen_sub2"/>
</dbReference>
<dbReference type="InterPro" id="IPR003601">
    <property type="entry name" value="Topo_IA_2"/>
</dbReference>
<dbReference type="InterPro" id="IPR023405">
    <property type="entry name" value="Topo_IA_core_domain"/>
</dbReference>
<dbReference type="InterPro" id="IPR023406">
    <property type="entry name" value="Topo_IA_AS"/>
</dbReference>
<dbReference type="Pfam" id="PF01131">
    <property type="entry name" value="Topoisom_bac"/>
    <property type="match status" value="1"/>
</dbReference>
<evidence type="ECO:0000256" key="1">
    <source>
        <dbReference type="ARBA" id="ARBA00000213"/>
    </source>
</evidence>
<evidence type="ECO:0000256" key="4">
    <source>
        <dbReference type="ARBA" id="ARBA00022723"/>
    </source>
</evidence>
<dbReference type="PROSITE" id="PS52039">
    <property type="entry name" value="TOPO_IA_2"/>
    <property type="match status" value="1"/>
</dbReference>
<evidence type="ECO:0000259" key="13">
    <source>
        <dbReference type="PROSITE" id="PS50880"/>
    </source>
</evidence>
<dbReference type="InterPro" id="IPR005738">
    <property type="entry name" value="TopoIII"/>
</dbReference>
<dbReference type="Pfam" id="PF01751">
    <property type="entry name" value="Toprim"/>
    <property type="match status" value="1"/>
</dbReference>
<dbReference type="SMART" id="SM00437">
    <property type="entry name" value="TOP1Ac"/>
    <property type="match status" value="1"/>
</dbReference>
<evidence type="ECO:0000256" key="9">
    <source>
        <dbReference type="ARBA" id="ARBA00030003"/>
    </source>
</evidence>
<sequence>MKTVIIAEKPDQARKYGAALGSFSRKTGYLEGKTDIFPGEVYITWCIGHLVELAPMKEYDEKYTKWNLEDLPFLPKQFKYQSKYSVKDQFNSMRKLLKGLTNNDQIVIATDPDREGEAIAYYVLKLLGIKDIPIKRLWANTQEPTELKNFFRKLKDGKETYRYYVEAEARGKSDYLVGMNLTRLITLLLQNKGVRTDGAFSVGRVQTPTLFMVYNREKEIENFKEKIYFDLVADGEKDSIKYQLKSEVRLDSNNEINEYIKNHGLSGVTGEVKSVTVTPKTTKAPKLFKLGGIQKVGNNKWGYSLDQTLSYVQSLYDKGFLSYPRTDSSLITTAEFEYLKNHLDDYKSLLNLTFDVKYTEPRKSYVDNDKVLEHYAIVPTKTIPSQQQYDDLSVQEKNIYDAVVKQTLAIFADDYHYEQTKVEIAVSEVVFKTSGNTPKISGWKNLSNDAEEEKTTTLPSFEEGEQVELSIYGKEGRTKPPAYLTEATLGGEGGLMETCGKKIEDEELRESLSAGIGTPATRSAIVKNIIDKGYITVDKKKLRTTDKGRLLCSALEGSLISSAEMTGKWEEKLKFISEGKETQQNFIEGIELFIQQLFEDIPGMLNENVKTSTLESVKKSEGQGLGICPKCNKGYIKHIKTNKYDFYACSDKCGFTVNSSVAGRKLSESNIKQLITKGKTSKIKGFSGKKGLFDAELKLDTEYKVVFNFNK</sequence>
<dbReference type="GO" id="GO:0043597">
    <property type="term" value="C:cytoplasmic replication fork"/>
    <property type="evidence" value="ECO:0007669"/>
    <property type="project" value="TreeGrafter"/>
</dbReference>
<dbReference type="RefSeq" id="WP_133420407.1">
    <property type="nucleotide sequence ID" value="NZ_SDGP01000007.1"/>
</dbReference>
<keyword evidence="6" id="KW-0799">Topoisomerase</keyword>
<dbReference type="Gene3D" id="2.70.20.10">
    <property type="entry name" value="Topoisomerase I, domain 3"/>
    <property type="match status" value="1"/>
</dbReference>
<dbReference type="Proteomes" id="UP000294865">
    <property type="component" value="Unassembled WGS sequence"/>
</dbReference>
<evidence type="ECO:0000256" key="5">
    <source>
        <dbReference type="ARBA" id="ARBA00022842"/>
    </source>
</evidence>
<dbReference type="InterPro" id="IPR013824">
    <property type="entry name" value="Topo_IA_cen_sub1"/>
</dbReference>
<dbReference type="PRINTS" id="PR00417">
    <property type="entry name" value="PRTPISMRASEI"/>
</dbReference>
<dbReference type="GO" id="GO:0006265">
    <property type="term" value="P:DNA topological change"/>
    <property type="evidence" value="ECO:0007669"/>
    <property type="project" value="InterPro"/>
</dbReference>
<comment type="caution">
    <text evidence="15">The sequence shown here is derived from an EMBL/GenBank/DDBJ whole genome shotgun (WGS) entry which is preliminary data.</text>
</comment>
<keyword evidence="7" id="KW-0238">DNA-binding</keyword>